<evidence type="ECO:0000256" key="1">
    <source>
        <dbReference type="ARBA" id="ARBA00006886"/>
    </source>
</evidence>
<dbReference type="PANTHER" id="PTHR32268">
    <property type="entry name" value="HOMOSERINE O-ACETYLTRANSFERASE"/>
    <property type="match status" value="1"/>
</dbReference>
<evidence type="ECO:0000256" key="3">
    <source>
        <dbReference type="PIRSR" id="PIRSR000443-1"/>
    </source>
</evidence>
<keyword evidence="6" id="KW-1185">Reference proteome</keyword>
<feature type="active site" evidence="3">
    <location>
        <position position="356"/>
    </location>
</feature>
<dbReference type="InterPro" id="IPR008220">
    <property type="entry name" value="HAT_MetX-like"/>
</dbReference>
<dbReference type="PIRSF" id="PIRSF000443">
    <property type="entry name" value="Homoser_Ac_trans"/>
    <property type="match status" value="1"/>
</dbReference>
<dbReference type="GO" id="GO:0009086">
    <property type="term" value="P:methionine biosynthetic process"/>
    <property type="evidence" value="ECO:0007669"/>
    <property type="project" value="TreeGrafter"/>
</dbReference>
<dbReference type="Gene3D" id="3.40.50.1820">
    <property type="entry name" value="alpha/beta hydrolase"/>
    <property type="match status" value="1"/>
</dbReference>
<dbReference type="GO" id="GO:0004414">
    <property type="term" value="F:homoserine O-acetyltransferase activity"/>
    <property type="evidence" value="ECO:0007669"/>
    <property type="project" value="TreeGrafter"/>
</dbReference>
<dbReference type="InterPro" id="IPR000073">
    <property type="entry name" value="AB_hydrolase_1"/>
</dbReference>
<dbReference type="Proteomes" id="UP001209570">
    <property type="component" value="Unassembled WGS sequence"/>
</dbReference>
<comment type="similarity">
    <text evidence="1">Belongs to the AB hydrolase superfamily. MetX family.</text>
</comment>
<dbReference type="AlphaFoldDB" id="A0AAD5LNI1"/>
<gene>
    <name evidence="5" type="ORF">P43SY_003478</name>
</gene>
<evidence type="ECO:0000256" key="2">
    <source>
        <dbReference type="ARBA" id="ARBA00022679"/>
    </source>
</evidence>
<feature type="active site" evidence="3">
    <location>
        <position position="385"/>
    </location>
</feature>
<dbReference type="GO" id="GO:0009092">
    <property type="term" value="P:homoserine metabolic process"/>
    <property type="evidence" value="ECO:0007669"/>
    <property type="project" value="TreeGrafter"/>
</dbReference>
<feature type="active site" description="Nucleophile" evidence="3">
    <location>
        <position position="177"/>
    </location>
</feature>
<dbReference type="SUPFAM" id="SSF53474">
    <property type="entry name" value="alpha/beta-Hydrolases"/>
    <property type="match status" value="1"/>
</dbReference>
<dbReference type="NCBIfam" id="TIGR01392">
    <property type="entry name" value="homoserO_Ac_trn"/>
    <property type="match status" value="1"/>
</dbReference>
<feature type="domain" description="AB hydrolase-1" evidence="4">
    <location>
        <begin position="83"/>
        <end position="390"/>
    </location>
</feature>
<dbReference type="FunFam" id="3.40.50.1820:FF:001160">
    <property type="entry name" value="Homoserine O-acetyltransferase"/>
    <property type="match status" value="1"/>
</dbReference>
<dbReference type="Pfam" id="PF00561">
    <property type="entry name" value="Abhydrolase_1"/>
    <property type="match status" value="1"/>
</dbReference>
<proteinExistence type="inferred from homology"/>
<comment type="caution">
    <text evidence="5">The sequence shown here is derived from an EMBL/GenBank/DDBJ whole genome shotgun (WGS) entry which is preliminary data.</text>
</comment>
<dbReference type="NCBIfam" id="NF001209">
    <property type="entry name" value="PRK00175.1"/>
    <property type="match status" value="1"/>
</dbReference>
<accession>A0AAD5LNI1</accession>
<reference evidence="5" key="1">
    <citation type="submission" date="2021-12" db="EMBL/GenBank/DDBJ databases">
        <title>Prjna785345.</title>
        <authorList>
            <person name="Rujirawat T."/>
            <person name="Krajaejun T."/>
        </authorList>
    </citation>
    <scope>NUCLEOTIDE SEQUENCE</scope>
    <source>
        <strain evidence="5">Pi057C3</strain>
    </source>
</reference>
<organism evidence="5 6">
    <name type="scientific">Pythium insidiosum</name>
    <name type="common">Pythiosis disease agent</name>
    <dbReference type="NCBI Taxonomy" id="114742"/>
    <lineage>
        <taxon>Eukaryota</taxon>
        <taxon>Sar</taxon>
        <taxon>Stramenopiles</taxon>
        <taxon>Oomycota</taxon>
        <taxon>Peronosporomycetes</taxon>
        <taxon>Pythiales</taxon>
        <taxon>Pythiaceae</taxon>
        <taxon>Pythium</taxon>
    </lineage>
</organism>
<dbReference type="EMBL" id="JAKCXM010000056">
    <property type="protein sequence ID" value="KAJ0404802.1"/>
    <property type="molecule type" value="Genomic_DNA"/>
</dbReference>
<evidence type="ECO:0000313" key="5">
    <source>
        <dbReference type="EMBL" id="KAJ0404802.1"/>
    </source>
</evidence>
<evidence type="ECO:0000259" key="4">
    <source>
        <dbReference type="Pfam" id="PF00561"/>
    </source>
</evidence>
<evidence type="ECO:0000313" key="6">
    <source>
        <dbReference type="Proteomes" id="UP001209570"/>
    </source>
</evidence>
<dbReference type="InterPro" id="IPR029058">
    <property type="entry name" value="AB_hydrolase_fold"/>
</dbReference>
<name>A0AAD5LNI1_PYTIN</name>
<dbReference type="PANTHER" id="PTHR32268:SF11">
    <property type="entry name" value="HOMOSERINE O-ACETYLTRANSFERASE"/>
    <property type="match status" value="1"/>
</dbReference>
<dbReference type="HAMAP" id="MF_00296">
    <property type="entry name" value="MetX_acyltransf"/>
    <property type="match status" value="1"/>
</dbReference>
<sequence length="437" mass="48163">MPSPAACAGQFTSRQRFFSAASLAQQQQQDTQLQDEYSDAGHPEAQSRTFRVREPFVLENGAALRDVQVAYTTYGSLNAARDNAIVVCHALTGHSLVHQWWDAIVGPDWTDKYFLVCANILGSCYGTTGPTSVDPSTGRPYGATFPAVTVRDAVRLQKLLLQQELGVRQVQSVIGGSLGGMQTLEWAFHGLEPSTSRPDESFVKSFVAIACNSHHTAWQIGVSEVQRQAIYMDPRFQDGHYDPADPPHSGLALARQIAMISYRTHAAYRDRYGRRVVEDDAATALRPTRVPQHPRFDVQSYLHYQGQKFLSRFDVNAYLTLTHLMDTHDVGRGRGGVARALSTLHQPALVIGVDSDVLYPLAEQQELAEALPNATFHGIASPHGHDGFLLEQDAIAFLLSSTLAVSCASCSAQRYKVTVFEQPWTNTLQVRAIAPFH</sequence>
<protein>
    <recommendedName>
        <fullName evidence="4">AB hydrolase-1 domain-containing protein</fullName>
    </recommendedName>
</protein>
<keyword evidence="2" id="KW-0808">Transferase</keyword>